<reference evidence="2" key="1">
    <citation type="submission" date="2022-11" db="EMBL/GenBank/DDBJ databases">
        <title>Genomics discovery of giant fungal viruses from subsurface oceanic crustal fluids.</title>
        <authorList>
            <person name="Bhattacharjee A.S."/>
            <person name="Schulz F."/>
            <person name="Woyke T."/>
            <person name="Orcutt B.N."/>
            <person name="Matinez Martinez J."/>
        </authorList>
    </citation>
    <scope>NUCLEOTIDE SEQUENCE</scope>
    <source>
        <strain evidence="1">VSAG1.JdFR</strain>
        <strain evidence="2">VSAG8.JdFR</strain>
    </source>
</reference>
<name>A0A9E8G4B1_9VIRU</name>
<dbReference type="EMBL" id="OP765507">
    <property type="protein sequence ID" value="UZT29030.1"/>
    <property type="molecule type" value="Genomic_DNA"/>
</dbReference>
<sequence length="400" mass="47848">MVSHHLNNLDFNNFNIDTFSKENDCLTVKTQNIALNKNLYLIKYNKNELKNNLSNSKFRSVIISDSNIISFSPPKSVDFNIFSQNNDPSECYAEDFIDGTMINLFYCNDNWEISTKSSIGGNVNFFINENTLESKDKTTFKTMFLECCKNANLNIENLEKSFSYTFVIQHPENRIVTPIMNTQLFCIKIYSFLNNVVNEVPFEYFYNNYSCFQNTYVYIPMRYPINSYDELMNYYGSENTPYYCVGIMIYNKIGERTKIRNPNYEIIRKLRGNQPKLQYQYFCLRKENKVREFLNYYPEHKQSFYNYKCKMHEFTAKLYANYKECFIFKLKGLKDYDFQYKIHMYNIHKIYLEKLKPENNNISKTTIIDYVNNLHPAQQMFAINYNLRIELNTQKVIEQN</sequence>
<evidence type="ECO:0000313" key="1">
    <source>
        <dbReference type="EMBL" id="UZT29030.1"/>
    </source>
</evidence>
<protein>
    <submittedName>
        <fullName evidence="2">Uncharacterized protein</fullName>
    </submittedName>
</protein>
<dbReference type="EMBL" id="OP765584">
    <property type="protein sequence ID" value="UZT29119.1"/>
    <property type="molecule type" value="Genomic_DNA"/>
</dbReference>
<organism evidence="2">
    <name type="scientific">Nucleocytoviricota sp</name>
    <dbReference type="NCBI Taxonomy" id="2809609"/>
    <lineage>
        <taxon>Viruses</taxon>
        <taxon>Varidnaviria</taxon>
        <taxon>Bamfordvirae</taxon>
        <taxon>Nucleocytoviricota</taxon>
    </lineage>
</organism>
<proteinExistence type="predicted"/>
<accession>A0A9E8G4B1</accession>
<evidence type="ECO:0000313" key="2">
    <source>
        <dbReference type="EMBL" id="UZT29119.1"/>
    </source>
</evidence>